<comment type="similarity">
    <text evidence="1">Belongs to the bacterial solute-binding protein 5 family.</text>
</comment>
<dbReference type="InterPro" id="IPR039424">
    <property type="entry name" value="SBP_5"/>
</dbReference>
<name>A0A931MG88_9BURK</name>
<evidence type="ECO:0000313" key="4">
    <source>
        <dbReference type="EMBL" id="MBG9387991.1"/>
    </source>
</evidence>
<reference evidence="4" key="1">
    <citation type="submission" date="2020-11" db="EMBL/GenBank/DDBJ databases">
        <title>Bacterial whole genome sequence for Caenimonas sp. DR4.4.</title>
        <authorList>
            <person name="Le V."/>
            <person name="Ko S.-R."/>
            <person name="Ahn C.-Y."/>
            <person name="Oh H.-M."/>
        </authorList>
    </citation>
    <scope>NUCLEOTIDE SEQUENCE</scope>
    <source>
        <strain evidence="4">DR4.4</strain>
    </source>
</reference>
<dbReference type="EMBL" id="JADWYS010000001">
    <property type="protein sequence ID" value="MBG9387991.1"/>
    <property type="molecule type" value="Genomic_DNA"/>
</dbReference>
<keyword evidence="2" id="KW-0732">Signal</keyword>
<dbReference type="GO" id="GO:0015833">
    <property type="term" value="P:peptide transport"/>
    <property type="evidence" value="ECO:0007669"/>
    <property type="project" value="TreeGrafter"/>
</dbReference>
<proteinExistence type="inferred from homology"/>
<dbReference type="InterPro" id="IPR000914">
    <property type="entry name" value="SBP_5_dom"/>
</dbReference>
<evidence type="ECO:0000256" key="2">
    <source>
        <dbReference type="ARBA" id="ARBA00022729"/>
    </source>
</evidence>
<organism evidence="4 5">
    <name type="scientific">Caenimonas aquaedulcis</name>
    <dbReference type="NCBI Taxonomy" id="2793270"/>
    <lineage>
        <taxon>Bacteria</taxon>
        <taxon>Pseudomonadati</taxon>
        <taxon>Pseudomonadota</taxon>
        <taxon>Betaproteobacteria</taxon>
        <taxon>Burkholderiales</taxon>
        <taxon>Comamonadaceae</taxon>
        <taxon>Caenimonas</taxon>
    </lineage>
</organism>
<accession>A0A931MG88</accession>
<evidence type="ECO:0000256" key="1">
    <source>
        <dbReference type="ARBA" id="ARBA00005695"/>
    </source>
</evidence>
<dbReference type="GO" id="GO:0043190">
    <property type="term" value="C:ATP-binding cassette (ABC) transporter complex"/>
    <property type="evidence" value="ECO:0007669"/>
    <property type="project" value="InterPro"/>
</dbReference>
<dbReference type="PIRSF" id="PIRSF002741">
    <property type="entry name" value="MppA"/>
    <property type="match status" value="1"/>
</dbReference>
<dbReference type="InterPro" id="IPR030678">
    <property type="entry name" value="Peptide/Ni-bd"/>
</dbReference>
<dbReference type="GO" id="GO:0030288">
    <property type="term" value="C:outer membrane-bounded periplasmic space"/>
    <property type="evidence" value="ECO:0007669"/>
    <property type="project" value="UniProtKB-ARBA"/>
</dbReference>
<dbReference type="Gene3D" id="3.40.190.10">
    <property type="entry name" value="Periplasmic binding protein-like II"/>
    <property type="match status" value="1"/>
</dbReference>
<dbReference type="PANTHER" id="PTHR30290:SF38">
    <property type="entry name" value="D,D-DIPEPTIDE-BINDING PERIPLASMIC PROTEIN DDPA-RELATED"/>
    <property type="match status" value="1"/>
</dbReference>
<dbReference type="Pfam" id="PF00496">
    <property type="entry name" value="SBP_bac_5"/>
    <property type="match status" value="1"/>
</dbReference>
<dbReference type="GO" id="GO:1904680">
    <property type="term" value="F:peptide transmembrane transporter activity"/>
    <property type="evidence" value="ECO:0007669"/>
    <property type="project" value="TreeGrafter"/>
</dbReference>
<evidence type="ECO:0000259" key="3">
    <source>
        <dbReference type="Pfam" id="PF00496"/>
    </source>
</evidence>
<comment type="caution">
    <text evidence="4">The sequence shown here is derived from an EMBL/GenBank/DDBJ whole genome shotgun (WGS) entry which is preliminary data.</text>
</comment>
<dbReference type="SUPFAM" id="SSF53850">
    <property type="entry name" value="Periplasmic binding protein-like II"/>
    <property type="match status" value="1"/>
</dbReference>
<dbReference type="Proteomes" id="UP000651050">
    <property type="component" value="Unassembled WGS sequence"/>
</dbReference>
<gene>
    <name evidence="4" type="ORF">I5803_08165</name>
</gene>
<dbReference type="Gene3D" id="3.90.76.10">
    <property type="entry name" value="Dipeptide-binding Protein, Domain 1"/>
    <property type="match status" value="1"/>
</dbReference>
<keyword evidence="5" id="KW-1185">Reference proteome</keyword>
<feature type="domain" description="Solute-binding protein family 5" evidence="3">
    <location>
        <begin position="90"/>
        <end position="462"/>
    </location>
</feature>
<dbReference type="AlphaFoldDB" id="A0A931MG88"/>
<dbReference type="PANTHER" id="PTHR30290">
    <property type="entry name" value="PERIPLASMIC BINDING COMPONENT OF ABC TRANSPORTER"/>
    <property type="match status" value="1"/>
</dbReference>
<dbReference type="CDD" id="cd08513">
    <property type="entry name" value="PBP2_thermophilic_Hb8_like"/>
    <property type="match status" value="1"/>
</dbReference>
<dbReference type="Gene3D" id="3.10.105.10">
    <property type="entry name" value="Dipeptide-binding Protein, Domain 3"/>
    <property type="match status" value="1"/>
</dbReference>
<dbReference type="RefSeq" id="WP_196985871.1">
    <property type="nucleotide sequence ID" value="NZ_JADWYS010000001.1"/>
</dbReference>
<sequence>MERKALQPESNGSFHISRRTVLAAPAALMLPHLAMGQSQKPPKGQKGQIVVGFSQEPTVFNPLMPRIETDQGVWFALFNPLWRADPDGTLVPELAAEVPTLDNGGISADGLTWKIKLRKGVKWHDGKEFTAEDVKYTLELINNPNFKAYTRQGHGLVKDIAVSSPHDISWTMSKAYAPYLALLAWTFIVPKHVLSTAADPNTAPFNSAPIGTGPFKWGKRVAGQGVTVEANKDYFGDGPYVERVIFNYIPDSNNLYTQFKTGQIDYIGYYGIGAQYVKEASALRDRKVEKVKFSQVEGIALNMGKPIFQDKAVRRAMYAGMNKKAMIDAVYYGLPTETESVTPRSSWAFNPDLPKQSYDLGLGNKLLDEAGWVRGPDGVRAKAGQRLEFTVATVSGNAQREQVLQLLQQDWMKLGIAMQIKTMPAAVVYGDFYTKSQFDCLLLSTTYGTGSDPDVTQRFSSGAIPVQGGSGQNFYQYKNAEVDRLLGVAQASFRRAERKDAYAKIQALIREDLVILPLCQPQPVEGSKAKLMGYRSNPNVSCNTWNIGTWYWAA</sequence>
<evidence type="ECO:0000313" key="5">
    <source>
        <dbReference type="Proteomes" id="UP000651050"/>
    </source>
</evidence>
<protein>
    <submittedName>
        <fullName evidence="4">Peptide ABC transporter substrate-binding protein</fullName>
    </submittedName>
</protein>